<name>A0ACB9KQ06_BAUVA</name>
<proteinExistence type="predicted"/>
<organism evidence="1 2">
    <name type="scientific">Bauhinia variegata</name>
    <name type="common">Purple orchid tree</name>
    <name type="synonym">Phanera variegata</name>
    <dbReference type="NCBI Taxonomy" id="167791"/>
    <lineage>
        <taxon>Eukaryota</taxon>
        <taxon>Viridiplantae</taxon>
        <taxon>Streptophyta</taxon>
        <taxon>Embryophyta</taxon>
        <taxon>Tracheophyta</taxon>
        <taxon>Spermatophyta</taxon>
        <taxon>Magnoliopsida</taxon>
        <taxon>eudicotyledons</taxon>
        <taxon>Gunneridae</taxon>
        <taxon>Pentapetalae</taxon>
        <taxon>rosids</taxon>
        <taxon>fabids</taxon>
        <taxon>Fabales</taxon>
        <taxon>Fabaceae</taxon>
        <taxon>Cercidoideae</taxon>
        <taxon>Cercideae</taxon>
        <taxon>Bauhiniinae</taxon>
        <taxon>Bauhinia</taxon>
    </lineage>
</organism>
<comment type="caution">
    <text evidence="1">The sequence shown here is derived from an EMBL/GenBank/DDBJ whole genome shotgun (WGS) entry which is preliminary data.</text>
</comment>
<sequence length="895" mass="104776">MDNLYRELDELKTEMEKLKEECRVKTELVENLKKANSESFLKFQESKQQTEKQAAELDLKSEKISELRKIHEDLKSSLHEKEMCIKNLISENEKFRENSTGRLQKLEEENRELVLALDELTVKNKDLEQNVCASNKEISSLKKFISDTEKKYHAAEEKALEAKRLRQRDDVILLLEEENSKLQDKLKWKSEQFNHLEEAHEKLQDQFQKNKEEWEREKSALLEEISSLQTSLDSQTRMVEGLQSRLEMCNHALAHEESRRKLLEVEICEFKSRFQDVFTQCEEEKLKIQSLNAQRNEEMANLRNSLGEKETLMKEMEFKLVHLEQENQELGDALKELREAQIHNAGPSSLLTKLRNKLKRLEEIHKNCSSNLQSKESEWGFQAEKMKGDINAYKSMLASREQEIRELHLELENCHYTIGEISMELLVYKSEFVETCSKTFSADTVKAGGIKENEDMSLSAEQLGVEDNSREAFSRQHLKMVEELQRHRVMLEKSSEGQMVLKEQLLWMENTLKDERNVAFEALEKLNLELADKNKELSCLGCELQSWKSTAEAFKVRNEEVQQTYQKLETSLLLQVEKERALELEKESLLFCIKDQERKTEELQQQVLSQEKHNAEKMKEAETVKKEKESLVQIAEQKDCCINDLQKEITIACLKKESMRKESEAAILARSGAEKVLEQEKERLLKVKDEKDEAIRYFEKLVKSLEQDLIVALSSSFSNQVEKWVEVSVLTEALMSAEYRRKLEIEEKNTRIVKSEMEFKNLLEKVANQEESFFYLKQQAEQLQESLEDKKLETEKLKDKQRAMESMIRGLECEKEVLVQDVVRLSREREDMLVYFEDICNGIGELSGKDMQLMKTLGNLVNISVDENELAQIQQYARSYMILPDTAEMVIFLPK</sequence>
<dbReference type="Proteomes" id="UP000828941">
    <property type="component" value="Chromosome 13"/>
</dbReference>
<accession>A0ACB9KQ06</accession>
<reference evidence="1 2" key="1">
    <citation type="journal article" date="2022" name="DNA Res.">
        <title>Chromosomal-level genome assembly of the orchid tree Bauhinia variegata (Leguminosae; Cercidoideae) supports the allotetraploid origin hypothesis of Bauhinia.</title>
        <authorList>
            <person name="Zhong Y."/>
            <person name="Chen Y."/>
            <person name="Zheng D."/>
            <person name="Pang J."/>
            <person name="Liu Y."/>
            <person name="Luo S."/>
            <person name="Meng S."/>
            <person name="Qian L."/>
            <person name="Wei D."/>
            <person name="Dai S."/>
            <person name="Zhou R."/>
        </authorList>
    </citation>
    <scope>NUCLEOTIDE SEQUENCE [LARGE SCALE GENOMIC DNA]</scope>
    <source>
        <strain evidence="1">BV-YZ2020</strain>
    </source>
</reference>
<gene>
    <name evidence="1" type="ORF">L6164_032650</name>
</gene>
<evidence type="ECO:0000313" key="2">
    <source>
        <dbReference type="Proteomes" id="UP000828941"/>
    </source>
</evidence>
<keyword evidence="2" id="KW-1185">Reference proteome</keyword>
<protein>
    <submittedName>
        <fullName evidence="1">Uncharacterized protein</fullName>
    </submittedName>
</protein>
<evidence type="ECO:0000313" key="1">
    <source>
        <dbReference type="EMBL" id="KAI4299165.1"/>
    </source>
</evidence>
<dbReference type="EMBL" id="CM039438">
    <property type="protein sequence ID" value="KAI4299165.1"/>
    <property type="molecule type" value="Genomic_DNA"/>
</dbReference>